<evidence type="ECO:0000313" key="2">
    <source>
        <dbReference type="Proteomes" id="UP000317778"/>
    </source>
</evidence>
<evidence type="ECO:0008006" key="3">
    <source>
        <dbReference type="Google" id="ProtNLM"/>
    </source>
</evidence>
<sequence>MPEIRLGELGVLKRVVNPPGTDELAQALDKLETDKFHAVARYSKAISHELAVVELPGLSVGTFRLGQVIVYLVRVRTLAEILVPALADHSWGEIGSIKDNSCKVELLEDVPGARRISGPVELTRADLNWIGSNFLRFFHLYLDLNNFHLAVDSLARCHLEGSERMMVATLWSGIEALFSIDHELRFRLSSYIASVLEPSGEIRQNLYDRVKQLYDIRSTVVHGEEISKKKLVEHIKEVRKLLSRLLCKFTEKGKVPNQKEIEKIVFT</sequence>
<dbReference type="EMBL" id="NJBO01000001">
    <property type="protein sequence ID" value="TKJ44426.1"/>
    <property type="molecule type" value="Genomic_DNA"/>
</dbReference>
<proteinExistence type="predicted"/>
<evidence type="ECO:0000313" key="1">
    <source>
        <dbReference type="EMBL" id="TKJ44426.1"/>
    </source>
</evidence>
<dbReference type="Proteomes" id="UP000317778">
    <property type="component" value="Unassembled WGS sequence"/>
</dbReference>
<comment type="caution">
    <text evidence="1">The sequence shown here is derived from an EMBL/GenBank/DDBJ whole genome shotgun (WGS) entry which is preliminary data.</text>
</comment>
<gene>
    <name evidence="1" type="ORF">CEE36_01405</name>
</gene>
<protein>
    <recommendedName>
        <fullName evidence="3">Apea-like HEPN domain-containing protein</fullName>
    </recommendedName>
</protein>
<reference evidence="1 2" key="1">
    <citation type="submission" date="2017-06" db="EMBL/GenBank/DDBJ databases">
        <title>Novel microbial phyla capable of carbon fixation and sulfur reduction in deep-sea sediments.</title>
        <authorList>
            <person name="Huang J."/>
            <person name="Baker B."/>
            <person name="Wang Y."/>
        </authorList>
    </citation>
    <scope>NUCLEOTIDE SEQUENCE [LARGE SCALE GENOMIC DNA]</scope>
    <source>
        <strain evidence="1">B3_TA06</strain>
    </source>
</reference>
<organism evidence="1 2">
    <name type="scientific">candidate division TA06 bacterium B3_TA06</name>
    <dbReference type="NCBI Taxonomy" id="2012487"/>
    <lineage>
        <taxon>Bacteria</taxon>
        <taxon>Bacteria division TA06</taxon>
    </lineage>
</organism>
<name>A0A532VB44_UNCT6</name>
<accession>A0A532VB44</accession>
<dbReference type="AlphaFoldDB" id="A0A532VB44"/>